<sequence>MPETTCNTSESLAPTPLPAPHAASDGEQIIELFQTLSRSTVWEKIASIPFEGDTFEPEGMVRLGDDRYIISCGDYTERTKKYMNGEIIDGTDRTAGQGFAHLMVYNGEGERIADTVITKEGEREYHNGGIDYDGQFIWGTVGQYRPNSTAYVYRTDPTTLETVKIIQHADHLGGIVCNTWDNTITALNWGGRHATTWDLDDAKASGDVKPTSTVRNPSHFVDYQDCKWLGYSKLYEGKSVMLCSGVATVGGYNLGGLALVDVATMTPLAEVPIALESSLGVRLTQNPMDVSVEDGKLRFYWMPDQHTSTLYIYEAQP</sequence>
<comment type="caution">
    <text evidence="2">The sequence shown here is derived from an EMBL/GenBank/DDBJ whole genome shotgun (WGS) entry which is preliminary data.</text>
</comment>
<name>A0A9P5LAK5_9HYPO</name>
<dbReference type="EMBL" id="JAANBB010000046">
    <property type="protein sequence ID" value="KAF7553386.1"/>
    <property type="molecule type" value="Genomic_DNA"/>
</dbReference>
<proteinExistence type="predicted"/>
<feature type="compositionally biased region" description="Polar residues" evidence="1">
    <location>
        <begin position="1"/>
        <end position="11"/>
    </location>
</feature>
<gene>
    <name evidence="2" type="ORF">G7Z17_g3676</name>
</gene>
<dbReference type="InterPro" id="IPR046312">
    <property type="entry name" value="DUF6454"/>
</dbReference>
<evidence type="ECO:0000256" key="1">
    <source>
        <dbReference type="SAM" id="MobiDB-lite"/>
    </source>
</evidence>
<dbReference type="OrthoDB" id="71437at2759"/>
<organism evidence="2 3">
    <name type="scientific">Cylindrodendrum hubeiense</name>
    <dbReference type="NCBI Taxonomy" id="595255"/>
    <lineage>
        <taxon>Eukaryota</taxon>
        <taxon>Fungi</taxon>
        <taxon>Dikarya</taxon>
        <taxon>Ascomycota</taxon>
        <taxon>Pezizomycotina</taxon>
        <taxon>Sordariomycetes</taxon>
        <taxon>Hypocreomycetidae</taxon>
        <taxon>Hypocreales</taxon>
        <taxon>Nectriaceae</taxon>
        <taxon>Cylindrodendrum</taxon>
    </lineage>
</organism>
<evidence type="ECO:0000313" key="2">
    <source>
        <dbReference type="EMBL" id="KAF7553386.1"/>
    </source>
</evidence>
<dbReference type="Proteomes" id="UP000722485">
    <property type="component" value="Unassembled WGS sequence"/>
</dbReference>
<dbReference type="SUPFAM" id="SSF50969">
    <property type="entry name" value="YVTN repeat-like/Quinoprotein amine dehydrogenase"/>
    <property type="match status" value="1"/>
</dbReference>
<reference evidence="2" key="1">
    <citation type="submission" date="2020-03" db="EMBL/GenBank/DDBJ databases">
        <title>Draft Genome Sequence of Cylindrodendrum hubeiense.</title>
        <authorList>
            <person name="Buettner E."/>
            <person name="Kellner H."/>
        </authorList>
    </citation>
    <scope>NUCLEOTIDE SEQUENCE</scope>
    <source>
        <strain evidence="2">IHI 201604</strain>
    </source>
</reference>
<feature type="region of interest" description="Disordered" evidence="1">
    <location>
        <begin position="1"/>
        <end position="21"/>
    </location>
</feature>
<accession>A0A9P5LAK5</accession>
<evidence type="ECO:0000313" key="3">
    <source>
        <dbReference type="Proteomes" id="UP000722485"/>
    </source>
</evidence>
<keyword evidence="3" id="KW-1185">Reference proteome</keyword>
<dbReference type="Pfam" id="PF20055">
    <property type="entry name" value="DUF6454"/>
    <property type="match status" value="1"/>
</dbReference>
<dbReference type="InterPro" id="IPR011044">
    <property type="entry name" value="Quino_amine_DH_bsu"/>
</dbReference>
<dbReference type="AlphaFoldDB" id="A0A9P5LAK5"/>
<protein>
    <submittedName>
        <fullName evidence="2">Uncharacterized protein</fullName>
    </submittedName>
</protein>